<dbReference type="STRING" id="263475.AMD00_19925"/>
<organism evidence="1 2">
    <name type="scientific">Viridibacillus arvi</name>
    <dbReference type="NCBI Taxonomy" id="263475"/>
    <lineage>
        <taxon>Bacteria</taxon>
        <taxon>Bacillati</taxon>
        <taxon>Bacillota</taxon>
        <taxon>Bacilli</taxon>
        <taxon>Bacillales</taxon>
        <taxon>Caryophanaceae</taxon>
        <taxon>Viridibacillus</taxon>
    </lineage>
</organism>
<dbReference type="OrthoDB" id="2730772at2"/>
<evidence type="ECO:0000313" key="2">
    <source>
        <dbReference type="Proteomes" id="UP000036867"/>
    </source>
</evidence>
<accession>A0A0M0L9Y4</accession>
<comment type="caution">
    <text evidence="1">The sequence shown here is derived from an EMBL/GenBank/DDBJ whole genome shotgun (WGS) entry which is preliminary data.</text>
</comment>
<proteinExistence type="predicted"/>
<dbReference type="AlphaFoldDB" id="A0A0M0L9Y4"/>
<keyword evidence="2" id="KW-1185">Reference proteome</keyword>
<dbReference type="RefSeq" id="WP_053418775.1">
    <property type="nucleotide sequence ID" value="NZ_JBCMHV010000017.1"/>
</dbReference>
<dbReference type="GeneID" id="301138368"/>
<sequence>MQALEKRLKREVLQNGKVEILKSSNWCVPVQSIDVTYQPVKRLKMDILMKMMLLTFQQAEISNASELGELLLVEDLFIQDLLINLTKTGLIERGEKYYHLTFKGKIQLENGVFEEEQEIETQQLLYSACHEAFLTAEIDQMDEYDELPDLFRYASEEPEETLKFVEEELIEVLQNSRTSEDEGEEQTVITDIISKEARQINDVPCLEFILYNREQDLLFVRVWNTLLSQWDDKLEKLLVEKEVVMWREELLKV</sequence>
<dbReference type="EMBL" id="LILB01000008">
    <property type="protein sequence ID" value="KOO47900.1"/>
    <property type="molecule type" value="Genomic_DNA"/>
</dbReference>
<name>A0A0M0L9Y4_9BACL</name>
<gene>
    <name evidence="1" type="ORF">AMD00_19925</name>
</gene>
<reference evidence="2" key="1">
    <citation type="submission" date="2015-08" db="EMBL/GenBank/DDBJ databases">
        <title>Fjat-10028 dsm 16317.</title>
        <authorList>
            <person name="Liu B."/>
            <person name="Wang J."/>
            <person name="Zhu Y."/>
            <person name="Liu G."/>
            <person name="Chen Q."/>
            <person name="Chen Z."/>
            <person name="Lan J."/>
            <person name="Che J."/>
            <person name="Ge C."/>
            <person name="Shi H."/>
            <person name="Pan Z."/>
            <person name="Liu X."/>
        </authorList>
    </citation>
    <scope>NUCLEOTIDE SEQUENCE [LARGE SCALE GENOMIC DNA]</scope>
    <source>
        <strain evidence="2">DSM 16317</strain>
    </source>
</reference>
<evidence type="ECO:0000313" key="1">
    <source>
        <dbReference type="EMBL" id="KOO47900.1"/>
    </source>
</evidence>
<dbReference type="Proteomes" id="UP000036867">
    <property type="component" value="Unassembled WGS sequence"/>
</dbReference>
<protein>
    <submittedName>
        <fullName evidence="1">Uncharacterized protein</fullName>
    </submittedName>
</protein>